<feature type="region of interest" description="Disordered" evidence="1">
    <location>
        <begin position="88"/>
        <end position="119"/>
    </location>
</feature>
<evidence type="ECO:0000256" key="1">
    <source>
        <dbReference type="SAM" id="MobiDB-lite"/>
    </source>
</evidence>
<keyword evidence="3" id="KW-1185">Reference proteome</keyword>
<evidence type="ECO:0000313" key="3">
    <source>
        <dbReference type="Proteomes" id="UP000467841"/>
    </source>
</evidence>
<organism evidence="2 3">
    <name type="scientific">Microthlaspi erraticum</name>
    <dbReference type="NCBI Taxonomy" id="1685480"/>
    <lineage>
        <taxon>Eukaryota</taxon>
        <taxon>Viridiplantae</taxon>
        <taxon>Streptophyta</taxon>
        <taxon>Embryophyta</taxon>
        <taxon>Tracheophyta</taxon>
        <taxon>Spermatophyta</taxon>
        <taxon>Magnoliopsida</taxon>
        <taxon>eudicotyledons</taxon>
        <taxon>Gunneridae</taxon>
        <taxon>Pentapetalae</taxon>
        <taxon>rosids</taxon>
        <taxon>malvids</taxon>
        <taxon>Brassicales</taxon>
        <taxon>Brassicaceae</taxon>
        <taxon>Coluteocarpeae</taxon>
        <taxon>Microthlaspi</taxon>
    </lineage>
</organism>
<name>A0A6D2L8J8_9BRAS</name>
<dbReference type="AlphaFoldDB" id="A0A6D2L8J8"/>
<dbReference type="Proteomes" id="UP000467841">
    <property type="component" value="Unassembled WGS sequence"/>
</dbReference>
<proteinExistence type="predicted"/>
<protein>
    <submittedName>
        <fullName evidence="2">Uncharacterized protein</fullName>
    </submittedName>
</protein>
<evidence type="ECO:0000313" key="2">
    <source>
        <dbReference type="EMBL" id="CAA7060938.1"/>
    </source>
</evidence>
<reference evidence="2" key="1">
    <citation type="submission" date="2020-01" db="EMBL/GenBank/DDBJ databases">
        <authorList>
            <person name="Mishra B."/>
        </authorList>
    </citation>
    <scope>NUCLEOTIDE SEQUENCE [LARGE SCALE GENOMIC DNA]</scope>
</reference>
<sequence>MLKGEKVYGVLWIRRISGDNSGRNLREITCVKDTTNIELSNSFGKLGDGTSQDSIQDLTISLEADKENRIFPEVGEIGKYSKDRSVNVRTKVGVKDGAKRKQTGPTSSLGPNGPTHRAK</sequence>
<comment type="caution">
    <text evidence="2">The sequence shown here is derived from an EMBL/GenBank/DDBJ whole genome shotgun (WGS) entry which is preliminary data.</text>
</comment>
<gene>
    <name evidence="2" type="ORF">MERR_LOCUS48174</name>
</gene>
<dbReference type="EMBL" id="CACVBM020001840">
    <property type="protein sequence ID" value="CAA7060938.1"/>
    <property type="molecule type" value="Genomic_DNA"/>
</dbReference>
<accession>A0A6D2L8J8</accession>